<protein>
    <recommendedName>
        <fullName evidence="4 12">Ribosomal RNA small subunit methyltransferase E</fullName>
        <ecNumber evidence="3 12">2.1.1.193</ecNumber>
    </recommendedName>
</protein>
<name>A0A2U8DEX4_9GAMM</name>
<evidence type="ECO:0000313" key="15">
    <source>
        <dbReference type="EMBL" id="AWH90388.1"/>
    </source>
</evidence>
<evidence type="ECO:0000256" key="6">
    <source>
        <dbReference type="ARBA" id="ARBA00022552"/>
    </source>
</evidence>
<dbReference type="InterPro" id="IPR015947">
    <property type="entry name" value="PUA-like_sf"/>
</dbReference>
<keyword evidence="7 12" id="KW-0489">Methyltransferase</keyword>
<dbReference type="InterPro" id="IPR046887">
    <property type="entry name" value="RsmE_PUA-like"/>
</dbReference>
<dbReference type="Pfam" id="PF20260">
    <property type="entry name" value="PUA_4"/>
    <property type="match status" value="1"/>
</dbReference>
<dbReference type="InterPro" id="IPR029026">
    <property type="entry name" value="tRNA_m1G_MTases_N"/>
</dbReference>
<evidence type="ECO:0000256" key="4">
    <source>
        <dbReference type="ARBA" id="ARBA00013673"/>
    </source>
</evidence>
<evidence type="ECO:0000313" key="16">
    <source>
        <dbReference type="Proteomes" id="UP000244884"/>
    </source>
</evidence>
<comment type="function">
    <text evidence="10 12">Specifically methylates the N3 position of the uracil ring of uridine 1498 (m3U1498) in 16S rRNA. Acts on the fully assembled 30S ribosomal subunit.</text>
</comment>
<evidence type="ECO:0000256" key="8">
    <source>
        <dbReference type="ARBA" id="ARBA00022679"/>
    </source>
</evidence>
<sequence>MKKNIPRIYISQSLKVHQKVLLSHCNHLHYIKKVLRMNIEEKLEIFNNTNSIFLSKITKIEKKIIELKILKKEVKNIESSLIIHLGQIISKSEKMNFSIQKSVELGVNSITPLCFENDNFNKKTRYSLKKDKRWKNIAIAACQQCRRNIIPKINDLENIFSWCKKIDKKSTKIVFHPQSTLTINNLKKNIKNIFLLIGSERGFSSSEIKKIIQYEFIVLQLGPRILRAETAVIASITALQIKFGDLS</sequence>
<dbReference type="EC" id="2.1.1.193" evidence="3 12"/>
<dbReference type="EMBL" id="CP029161">
    <property type="protein sequence ID" value="AWH90388.1"/>
    <property type="molecule type" value="Genomic_DNA"/>
</dbReference>
<dbReference type="SUPFAM" id="SSF75217">
    <property type="entry name" value="alpha/beta knot"/>
    <property type="match status" value="1"/>
</dbReference>
<evidence type="ECO:0000256" key="5">
    <source>
        <dbReference type="ARBA" id="ARBA00022490"/>
    </source>
</evidence>
<evidence type="ECO:0000256" key="10">
    <source>
        <dbReference type="ARBA" id="ARBA00025699"/>
    </source>
</evidence>
<keyword evidence="9 12" id="KW-0949">S-adenosyl-L-methionine</keyword>
<dbReference type="GO" id="GO:0070475">
    <property type="term" value="P:rRNA base methylation"/>
    <property type="evidence" value="ECO:0007669"/>
    <property type="project" value="TreeGrafter"/>
</dbReference>
<evidence type="ECO:0000256" key="2">
    <source>
        <dbReference type="ARBA" id="ARBA00005528"/>
    </source>
</evidence>
<keyword evidence="6 12" id="KW-0698">rRNA processing</keyword>
<dbReference type="CDD" id="cd18084">
    <property type="entry name" value="RsmE-like"/>
    <property type="match status" value="1"/>
</dbReference>
<dbReference type="Pfam" id="PF04452">
    <property type="entry name" value="Methyltrans_RNA"/>
    <property type="match status" value="1"/>
</dbReference>
<evidence type="ECO:0000256" key="12">
    <source>
        <dbReference type="PIRNR" id="PIRNR015601"/>
    </source>
</evidence>
<dbReference type="InterPro" id="IPR029028">
    <property type="entry name" value="Alpha/beta_knot_MTases"/>
</dbReference>
<keyword evidence="8 12" id="KW-0808">Transferase</keyword>
<feature type="domain" description="Ribosomal RNA small subunit methyltransferase E methyltransferase" evidence="13">
    <location>
        <begin position="79"/>
        <end position="240"/>
    </location>
</feature>
<keyword evidence="5 12" id="KW-0963">Cytoplasm</keyword>
<dbReference type="SUPFAM" id="SSF88697">
    <property type="entry name" value="PUA domain-like"/>
    <property type="match status" value="1"/>
</dbReference>
<dbReference type="Gene3D" id="2.40.240.20">
    <property type="entry name" value="Hypothetical PUA domain-like, domain 1"/>
    <property type="match status" value="1"/>
</dbReference>
<comment type="subcellular location">
    <subcellularLocation>
        <location evidence="1 12">Cytoplasm</location>
    </subcellularLocation>
</comment>
<comment type="catalytic activity">
    <reaction evidence="11 12">
        <text>uridine(1498) in 16S rRNA + S-adenosyl-L-methionine = N(3)-methyluridine(1498) in 16S rRNA + S-adenosyl-L-homocysteine + H(+)</text>
        <dbReference type="Rhea" id="RHEA:42920"/>
        <dbReference type="Rhea" id="RHEA-COMP:10283"/>
        <dbReference type="Rhea" id="RHEA-COMP:10284"/>
        <dbReference type="ChEBI" id="CHEBI:15378"/>
        <dbReference type="ChEBI" id="CHEBI:57856"/>
        <dbReference type="ChEBI" id="CHEBI:59789"/>
        <dbReference type="ChEBI" id="CHEBI:65315"/>
        <dbReference type="ChEBI" id="CHEBI:74502"/>
        <dbReference type="EC" id="2.1.1.193"/>
    </reaction>
</comment>
<dbReference type="PANTHER" id="PTHR30027">
    <property type="entry name" value="RIBOSOMAL RNA SMALL SUBUNIT METHYLTRANSFERASE E"/>
    <property type="match status" value="1"/>
</dbReference>
<evidence type="ECO:0000256" key="11">
    <source>
        <dbReference type="ARBA" id="ARBA00047944"/>
    </source>
</evidence>
<evidence type="ECO:0000259" key="13">
    <source>
        <dbReference type="Pfam" id="PF04452"/>
    </source>
</evidence>
<dbReference type="AlphaFoldDB" id="A0A2U8DEX4"/>
<evidence type="ECO:0000256" key="1">
    <source>
        <dbReference type="ARBA" id="ARBA00004496"/>
    </source>
</evidence>
<gene>
    <name evidence="15" type="ORF">DD681_00995</name>
</gene>
<dbReference type="PANTHER" id="PTHR30027:SF3">
    <property type="entry name" value="16S RRNA (URACIL(1498)-N(3))-METHYLTRANSFERASE"/>
    <property type="match status" value="1"/>
</dbReference>
<dbReference type="OrthoDB" id="9815641at2"/>
<dbReference type="NCBIfam" id="NF008692">
    <property type="entry name" value="PRK11713.1-5"/>
    <property type="match status" value="1"/>
</dbReference>
<evidence type="ECO:0000256" key="7">
    <source>
        <dbReference type="ARBA" id="ARBA00022603"/>
    </source>
</evidence>
<comment type="similarity">
    <text evidence="2 12">Belongs to the RNA methyltransferase RsmE family.</text>
</comment>
<dbReference type="NCBIfam" id="TIGR00046">
    <property type="entry name" value="RsmE family RNA methyltransferase"/>
    <property type="match status" value="1"/>
</dbReference>
<reference evidence="15 16" key="1">
    <citation type="submission" date="2018-04" db="EMBL/GenBank/DDBJ databases">
        <title>Genome sequence of Buchnera aphidicola from Melaphis sacchari.</title>
        <authorList>
            <person name="Geib S.M."/>
            <person name="Palmer N.A."/>
            <person name="Sattler S.E."/>
            <person name="Sarath G."/>
        </authorList>
    </citation>
    <scope>NUCLEOTIDE SEQUENCE [LARGE SCALE GENOMIC DNA]</scope>
    <source>
        <strain evidence="15 16">LSU</strain>
    </source>
</reference>
<dbReference type="GO" id="GO:0070042">
    <property type="term" value="F:rRNA (uridine-N3-)-methyltransferase activity"/>
    <property type="evidence" value="ECO:0007669"/>
    <property type="project" value="TreeGrafter"/>
</dbReference>
<evidence type="ECO:0000256" key="3">
    <source>
        <dbReference type="ARBA" id="ARBA00012328"/>
    </source>
</evidence>
<dbReference type="Proteomes" id="UP000244884">
    <property type="component" value="Chromosome"/>
</dbReference>
<feature type="domain" description="Ribosomal RNA small subunit methyltransferase E PUA-like" evidence="14">
    <location>
        <begin position="29"/>
        <end position="70"/>
    </location>
</feature>
<accession>A0A2U8DEX4</accession>
<dbReference type="InterPro" id="IPR046886">
    <property type="entry name" value="RsmE_MTase_dom"/>
</dbReference>
<dbReference type="Gene3D" id="3.40.1280.10">
    <property type="match status" value="1"/>
</dbReference>
<dbReference type="InterPro" id="IPR006700">
    <property type="entry name" value="RsmE"/>
</dbReference>
<proteinExistence type="inferred from homology"/>
<dbReference type="GO" id="GO:0005737">
    <property type="term" value="C:cytoplasm"/>
    <property type="evidence" value="ECO:0007669"/>
    <property type="project" value="UniProtKB-SubCell"/>
</dbReference>
<organism evidence="15 16">
    <name type="scientific">Buchnera aphidicola</name>
    <name type="common">Melanaphis sacchari</name>
    <dbReference type="NCBI Taxonomy" id="2173854"/>
    <lineage>
        <taxon>Bacteria</taxon>
        <taxon>Pseudomonadati</taxon>
        <taxon>Pseudomonadota</taxon>
        <taxon>Gammaproteobacteria</taxon>
        <taxon>Enterobacterales</taxon>
        <taxon>Erwiniaceae</taxon>
        <taxon>Buchnera</taxon>
    </lineage>
</organism>
<dbReference type="RefSeq" id="WP_158341159.1">
    <property type="nucleotide sequence ID" value="NZ_CP029161.1"/>
</dbReference>
<evidence type="ECO:0000259" key="14">
    <source>
        <dbReference type="Pfam" id="PF20260"/>
    </source>
</evidence>
<evidence type="ECO:0000256" key="9">
    <source>
        <dbReference type="ARBA" id="ARBA00022691"/>
    </source>
</evidence>
<dbReference type="PIRSF" id="PIRSF015601">
    <property type="entry name" value="MTase_slr0722"/>
    <property type="match status" value="1"/>
</dbReference>